<organism evidence="1 2">
    <name type="scientific">Neolecta irregularis (strain DAH-3)</name>
    <dbReference type="NCBI Taxonomy" id="1198029"/>
    <lineage>
        <taxon>Eukaryota</taxon>
        <taxon>Fungi</taxon>
        <taxon>Dikarya</taxon>
        <taxon>Ascomycota</taxon>
        <taxon>Taphrinomycotina</taxon>
        <taxon>Neolectales</taxon>
        <taxon>Neolectaceae</taxon>
        <taxon>Neolecta</taxon>
    </lineage>
</organism>
<proteinExistence type="predicted"/>
<dbReference type="Proteomes" id="UP000186594">
    <property type="component" value="Unassembled WGS sequence"/>
</dbReference>
<reference evidence="1 2" key="1">
    <citation type="submission" date="2016-04" db="EMBL/GenBank/DDBJ databases">
        <title>Evolutionary innovation and constraint leading to complex multicellularity in the Ascomycota.</title>
        <authorList>
            <person name="Cisse O."/>
            <person name="Nguyen A."/>
            <person name="Hewitt D.A."/>
            <person name="Jedd G."/>
            <person name="Stajich J.E."/>
        </authorList>
    </citation>
    <scope>NUCLEOTIDE SEQUENCE [LARGE SCALE GENOMIC DNA]</scope>
    <source>
        <strain evidence="1 2">DAH-3</strain>
    </source>
</reference>
<dbReference type="EMBL" id="LXFE01000480">
    <property type="protein sequence ID" value="OLL25175.1"/>
    <property type="molecule type" value="Genomic_DNA"/>
</dbReference>
<dbReference type="AlphaFoldDB" id="A0A1U7LR86"/>
<comment type="caution">
    <text evidence="1">The sequence shown here is derived from an EMBL/GenBank/DDBJ whole genome shotgun (WGS) entry which is preliminary data.</text>
</comment>
<evidence type="ECO:0000313" key="2">
    <source>
        <dbReference type="Proteomes" id="UP000186594"/>
    </source>
</evidence>
<gene>
    <name evidence="1" type="ORF">NEOLI_003211</name>
</gene>
<keyword evidence="2" id="KW-1185">Reference proteome</keyword>
<accession>A0A1U7LR86</accession>
<name>A0A1U7LR86_NEOID</name>
<evidence type="ECO:0000313" key="1">
    <source>
        <dbReference type="EMBL" id="OLL25175.1"/>
    </source>
</evidence>
<sequence length="204" mass="23526">MSDSDSDKAVKRRLGPVDNLTPVRQSKRGKIAEQPLELEVQLDLHDCAEEIIIAWSNDMYMELLRVTEFDTEINKEKIPRLPITLLREVLEAFSSETLIGIFGRNLVFDKTLATAPKQSIIPPWDYIAERFFQSTNASALKWKYTTLLKNYDLSHIRLGGHKLKLITVLNEIFQLAPNVPRTNLRNSLAWLKDKKSGKYMVWAR</sequence>
<protein>
    <submittedName>
        <fullName evidence="1">Uncharacterized protein</fullName>
    </submittedName>
</protein>